<dbReference type="EnsemblMetazoa" id="AMIN014364-RA">
    <property type="protein sequence ID" value="AMIN014364-PA"/>
    <property type="gene ID" value="AMIN014364"/>
</dbReference>
<dbReference type="AlphaFoldDB" id="A0A182WNT8"/>
<proteinExistence type="predicted"/>
<name>A0A182WNT8_9DIPT</name>
<organism evidence="1 2">
    <name type="scientific">Anopheles minimus</name>
    <dbReference type="NCBI Taxonomy" id="112268"/>
    <lineage>
        <taxon>Eukaryota</taxon>
        <taxon>Metazoa</taxon>
        <taxon>Ecdysozoa</taxon>
        <taxon>Arthropoda</taxon>
        <taxon>Hexapoda</taxon>
        <taxon>Insecta</taxon>
        <taxon>Pterygota</taxon>
        <taxon>Neoptera</taxon>
        <taxon>Endopterygota</taxon>
        <taxon>Diptera</taxon>
        <taxon>Nematocera</taxon>
        <taxon>Culicoidea</taxon>
        <taxon>Culicidae</taxon>
        <taxon>Anophelinae</taxon>
        <taxon>Anopheles</taxon>
    </lineage>
</organism>
<reference evidence="2" key="1">
    <citation type="submission" date="2013-03" db="EMBL/GenBank/DDBJ databases">
        <title>The Genome Sequence of Anopheles minimus MINIMUS1.</title>
        <authorList>
            <consortium name="The Broad Institute Genomics Platform"/>
            <person name="Neafsey D.E."/>
            <person name="Walton C."/>
            <person name="Walker B."/>
            <person name="Young S.K."/>
            <person name="Zeng Q."/>
            <person name="Gargeya S."/>
            <person name="Fitzgerald M."/>
            <person name="Haas B."/>
            <person name="Abouelleil A."/>
            <person name="Allen A.W."/>
            <person name="Alvarado L."/>
            <person name="Arachchi H.M."/>
            <person name="Berlin A.M."/>
            <person name="Chapman S.B."/>
            <person name="Gainer-Dewar J."/>
            <person name="Goldberg J."/>
            <person name="Griggs A."/>
            <person name="Gujja S."/>
            <person name="Hansen M."/>
            <person name="Howarth C."/>
            <person name="Imamovic A."/>
            <person name="Ireland A."/>
            <person name="Larimer J."/>
            <person name="McCowan C."/>
            <person name="Murphy C."/>
            <person name="Pearson M."/>
            <person name="Poon T.W."/>
            <person name="Priest M."/>
            <person name="Roberts A."/>
            <person name="Saif S."/>
            <person name="Shea T."/>
            <person name="Sisk P."/>
            <person name="Sykes S."/>
            <person name="Wortman J."/>
            <person name="Nusbaum C."/>
            <person name="Birren B."/>
        </authorList>
    </citation>
    <scope>NUCLEOTIDE SEQUENCE [LARGE SCALE GENOMIC DNA]</scope>
    <source>
        <strain evidence="2">MINIMUS1</strain>
    </source>
</reference>
<evidence type="ECO:0000313" key="1">
    <source>
        <dbReference type="EnsemblMetazoa" id="AMIN014364-PA"/>
    </source>
</evidence>
<reference evidence="1" key="2">
    <citation type="submission" date="2020-05" db="UniProtKB">
        <authorList>
            <consortium name="EnsemblMetazoa"/>
        </authorList>
    </citation>
    <scope>IDENTIFICATION</scope>
    <source>
        <strain evidence="1">MINIMUS1</strain>
    </source>
</reference>
<sequence>MFRRWKVPGSRRYVLYLENRTSPYERWDIVAPHFLQLEDLIYAIRLPTWEDSSSHQRIMRYINGTIRLQHKNNPIRSGCRLGIRYR</sequence>
<dbReference type="Proteomes" id="UP000075920">
    <property type="component" value="Unassembled WGS sequence"/>
</dbReference>
<protein>
    <submittedName>
        <fullName evidence="1">Uncharacterized protein</fullName>
    </submittedName>
</protein>
<keyword evidence="2" id="KW-1185">Reference proteome</keyword>
<accession>A0A182WNT8</accession>
<dbReference type="VEuPathDB" id="VectorBase:AMIN014364"/>
<evidence type="ECO:0000313" key="2">
    <source>
        <dbReference type="Proteomes" id="UP000075920"/>
    </source>
</evidence>